<reference evidence="1" key="1">
    <citation type="submission" date="2018-02" db="EMBL/GenBank/DDBJ databases">
        <title>Rhizophora mucronata_Transcriptome.</title>
        <authorList>
            <person name="Meera S.P."/>
            <person name="Sreeshan A."/>
            <person name="Augustine A."/>
        </authorList>
    </citation>
    <scope>NUCLEOTIDE SEQUENCE</scope>
    <source>
        <tissue evidence="1">Leaf</tissue>
    </source>
</reference>
<name>A0A2P2P7Z7_RHIMU</name>
<evidence type="ECO:0000313" key="1">
    <source>
        <dbReference type="EMBL" id="MBX50842.1"/>
    </source>
</evidence>
<protein>
    <submittedName>
        <fullName evidence="1">Uncharacterized protein</fullName>
    </submittedName>
</protein>
<proteinExistence type="predicted"/>
<sequence length="79" mass="8830">MSYTLCCVAIGIEGGEPKGLEICTDCPCTYSKCSIYTYFSLSSPFLKIDFCTRVQTNFGSHRLLPETLRMMANIECNNV</sequence>
<dbReference type="EMBL" id="GGEC01070358">
    <property type="protein sequence ID" value="MBX50842.1"/>
    <property type="molecule type" value="Transcribed_RNA"/>
</dbReference>
<organism evidence="1">
    <name type="scientific">Rhizophora mucronata</name>
    <name type="common">Asiatic mangrove</name>
    <dbReference type="NCBI Taxonomy" id="61149"/>
    <lineage>
        <taxon>Eukaryota</taxon>
        <taxon>Viridiplantae</taxon>
        <taxon>Streptophyta</taxon>
        <taxon>Embryophyta</taxon>
        <taxon>Tracheophyta</taxon>
        <taxon>Spermatophyta</taxon>
        <taxon>Magnoliopsida</taxon>
        <taxon>eudicotyledons</taxon>
        <taxon>Gunneridae</taxon>
        <taxon>Pentapetalae</taxon>
        <taxon>rosids</taxon>
        <taxon>fabids</taxon>
        <taxon>Malpighiales</taxon>
        <taxon>Rhizophoraceae</taxon>
        <taxon>Rhizophora</taxon>
    </lineage>
</organism>
<dbReference type="AlphaFoldDB" id="A0A2P2P7Z7"/>
<accession>A0A2P2P7Z7</accession>